<feature type="chain" id="PRO_5002095307" evidence="2">
    <location>
        <begin position="20"/>
        <end position="215"/>
    </location>
</feature>
<sequence>MILYSSIQLLVILMVTADASLMRAMNSPTMTAVEANSGTFKLDAEKVEDVGGRQKDQNQEDRPQDVDDISILAPTSENQEDGAKSVDEKRRKRYLRKSKEYRKTLVNRGKNIPARYRTFARVRKFAVTISSTTAKGRRIPGRDKSLWSFHQVMAISGTTGKSMRIPGRDKSLWSFHQKNTSHKADKNSRQPDGFVAPFIDPLRGVIQTKTLIKEY</sequence>
<evidence type="ECO:0000256" key="2">
    <source>
        <dbReference type="SAM" id="SignalP"/>
    </source>
</evidence>
<feature type="region of interest" description="Disordered" evidence="1">
    <location>
        <begin position="48"/>
        <end position="89"/>
    </location>
</feature>
<keyword evidence="4" id="KW-1185">Reference proteome</keyword>
<feature type="compositionally biased region" description="Basic and acidic residues" evidence="1">
    <location>
        <begin position="48"/>
        <end position="65"/>
    </location>
</feature>
<dbReference type="EMBL" id="JPKZ01002385">
    <property type="protein sequence ID" value="KHN77075.1"/>
    <property type="molecule type" value="Genomic_DNA"/>
</dbReference>
<protein>
    <submittedName>
        <fullName evidence="3">Uncharacterized protein</fullName>
    </submittedName>
</protein>
<gene>
    <name evidence="3" type="ORF">Tcan_10506</name>
</gene>
<reference evidence="3 4" key="1">
    <citation type="submission" date="2014-11" db="EMBL/GenBank/DDBJ databases">
        <title>Genetic blueprint of the zoonotic pathogen Toxocara canis.</title>
        <authorList>
            <person name="Zhu X.-Q."/>
            <person name="Korhonen P.K."/>
            <person name="Cai H."/>
            <person name="Young N.D."/>
            <person name="Nejsum P."/>
            <person name="von Samson-Himmelstjerna G."/>
            <person name="Boag P.R."/>
            <person name="Tan P."/>
            <person name="Li Q."/>
            <person name="Min J."/>
            <person name="Yang Y."/>
            <person name="Wang X."/>
            <person name="Fang X."/>
            <person name="Hall R.S."/>
            <person name="Hofmann A."/>
            <person name="Sternberg P.W."/>
            <person name="Jex A.R."/>
            <person name="Gasser R.B."/>
        </authorList>
    </citation>
    <scope>NUCLEOTIDE SEQUENCE [LARGE SCALE GENOMIC DNA]</scope>
    <source>
        <strain evidence="3">PN_DK_2014</strain>
    </source>
</reference>
<keyword evidence="2" id="KW-0732">Signal</keyword>
<proteinExistence type="predicted"/>
<evidence type="ECO:0000256" key="1">
    <source>
        <dbReference type="SAM" id="MobiDB-lite"/>
    </source>
</evidence>
<dbReference type="AlphaFoldDB" id="A0A0B2V7Y1"/>
<feature type="signal peptide" evidence="2">
    <location>
        <begin position="1"/>
        <end position="19"/>
    </location>
</feature>
<comment type="caution">
    <text evidence="3">The sequence shown here is derived from an EMBL/GenBank/DDBJ whole genome shotgun (WGS) entry which is preliminary data.</text>
</comment>
<evidence type="ECO:0000313" key="4">
    <source>
        <dbReference type="Proteomes" id="UP000031036"/>
    </source>
</evidence>
<organism evidence="3 4">
    <name type="scientific">Toxocara canis</name>
    <name type="common">Canine roundworm</name>
    <dbReference type="NCBI Taxonomy" id="6265"/>
    <lineage>
        <taxon>Eukaryota</taxon>
        <taxon>Metazoa</taxon>
        <taxon>Ecdysozoa</taxon>
        <taxon>Nematoda</taxon>
        <taxon>Chromadorea</taxon>
        <taxon>Rhabditida</taxon>
        <taxon>Spirurina</taxon>
        <taxon>Ascaridomorpha</taxon>
        <taxon>Ascaridoidea</taxon>
        <taxon>Toxocaridae</taxon>
        <taxon>Toxocara</taxon>
    </lineage>
</organism>
<dbReference type="Proteomes" id="UP000031036">
    <property type="component" value="Unassembled WGS sequence"/>
</dbReference>
<accession>A0A0B2V7Y1</accession>
<evidence type="ECO:0000313" key="3">
    <source>
        <dbReference type="EMBL" id="KHN77075.1"/>
    </source>
</evidence>
<name>A0A0B2V7Y1_TOXCA</name>